<dbReference type="PANTHER" id="PTHR48090:SF7">
    <property type="entry name" value="RFBJ PROTEIN"/>
    <property type="match status" value="1"/>
</dbReference>
<accession>A0A0S6UDG4</accession>
<name>A0A0S6UDG4_NEOTH</name>
<evidence type="ECO:0000259" key="1">
    <source>
        <dbReference type="Pfam" id="PF00535"/>
    </source>
</evidence>
<proteinExistence type="predicted"/>
<dbReference type="EMBL" id="DF238840">
    <property type="protein sequence ID" value="GAF25462.1"/>
    <property type="molecule type" value="Genomic_DNA"/>
</dbReference>
<dbReference type="InterPro" id="IPR001173">
    <property type="entry name" value="Glyco_trans_2-like"/>
</dbReference>
<dbReference type="Proteomes" id="UP000063718">
    <property type="component" value="Unassembled WGS sequence"/>
</dbReference>
<dbReference type="InterPro" id="IPR050256">
    <property type="entry name" value="Glycosyltransferase_2"/>
</dbReference>
<dbReference type="AlphaFoldDB" id="A0A0S6UDG4"/>
<sequence>MVGRCVFMRSTTLVIIPAYNEAATIGQVIKNIKRWCDADILVVNDGSTDGTSAAAREEKVAVIDLPCNLGIGGAMQTGYRYACQHGYEFAVQVDADGQHDPRFIEDLIHPLRAGKVDLVIGSRYIENRNYRGTLARRAGSWFFTFLLKLFTGQAIYDTTSGFRAINRQVLAEFARHYPSDYPEVEVIMQLLRRGYRIKEIPVVMYPRKGGHSSITMLKSVYYMFKVSLAMVIDCLR</sequence>
<dbReference type="PANTHER" id="PTHR48090">
    <property type="entry name" value="UNDECAPRENYL-PHOSPHATE 4-DEOXY-4-FORMAMIDO-L-ARABINOSE TRANSFERASE-RELATED"/>
    <property type="match status" value="1"/>
</dbReference>
<feature type="domain" description="Glycosyltransferase 2-like" evidence="1">
    <location>
        <begin position="14"/>
        <end position="171"/>
    </location>
</feature>
<dbReference type="Pfam" id="PF00535">
    <property type="entry name" value="Glycos_transf_2"/>
    <property type="match status" value="1"/>
</dbReference>
<dbReference type="InterPro" id="IPR029044">
    <property type="entry name" value="Nucleotide-diphossugar_trans"/>
</dbReference>
<dbReference type="Gene3D" id="3.90.550.10">
    <property type="entry name" value="Spore Coat Polysaccharide Biosynthesis Protein SpsA, Chain A"/>
    <property type="match status" value="1"/>
</dbReference>
<protein>
    <submittedName>
        <fullName evidence="2">Glycosyltransferases</fullName>
    </submittedName>
</protein>
<dbReference type="GO" id="GO:0016740">
    <property type="term" value="F:transferase activity"/>
    <property type="evidence" value="ECO:0007669"/>
    <property type="project" value="UniProtKB-KW"/>
</dbReference>
<organism evidence="2">
    <name type="scientific">Moorella thermoacetica Y72</name>
    <dbReference type="NCBI Taxonomy" id="1325331"/>
    <lineage>
        <taxon>Bacteria</taxon>
        <taxon>Bacillati</taxon>
        <taxon>Bacillota</taxon>
        <taxon>Clostridia</taxon>
        <taxon>Neomoorellales</taxon>
        <taxon>Neomoorellaceae</taxon>
        <taxon>Neomoorella</taxon>
    </lineage>
</organism>
<dbReference type="SUPFAM" id="SSF53448">
    <property type="entry name" value="Nucleotide-diphospho-sugar transferases"/>
    <property type="match status" value="1"/>
</dbReference>
<gene>
    <name evidence="2" type="ORF">MTY_0795</name>
</gene>
<reference evidence="2" key="1">
    <citation type="journal article" date="2014" name="Gene">
        <title>Genome-guided analysis of transformation efficiency and carbon dioxide assimilation by Moorella thermoacetica Y72.</title>
        <authorList>
            <person name="Tsukahara K."/>
            <person name="Kita A."/>
            <person name="Nakashimada Y."/>
            <person name="Hoshino T."/>
            <person name="Murakami K."/>
        </authorList>
    </citation>
    <scope>NUCLEOTIDE SEQUENCE [LARGE SCALE GENOMIC DNA]</scope>
    <source>
        <strain evidence="2">Y72</strain>
    </source>
</reference>
<keyword evidence="2" id="KW-0808">Transferase</keyword>
<dbReference type="CDD" id="cd04179">
    <property type="entry name" value="DPM_DPG-synthase_like"/>
    <property type="match status" value="1"/>
</dbReference>
<evidence type="ECO:0000313" key="2">
    <source>
        <dbReference type="EMBL" id="GAF25462.1"/>
    </source>
</evidence>